<dbReference type="InterPro" id="IPR025110">
    <property type="entry name" value="AMP-bd_C"/>
</dbReference>
<sequence>MNTSDDRTTSARLLARMRQRGASSVPESPMPRRQEGKPAPLSFAQQRLWFLNQFAPDSAEYALPFALRVTGPLDLTALERSLTALVERHEVLRTRLVVNAEGDPEQLVDAPWTVPVPVVDLTGTGDPELREILARDVIEKEIEKPFDLAGGPLFRAVLVRLGVDDSVLFLCVHHVVADGWSMGVLANELGVLYEGAVLPVLPVTYGDYAVWERGRLRGEVFDRGLDFWRGELAGVEALDLPLDRVRPAVRSGAGGVVGFVVSGDVVPGFRGLVRRVGVTPFMGLLSVFQVLLGRYSGQVDVAVGTPVANRGRVEVEGLVGFFVNTLVLRGDLSGDPSVGELFARVRDRVVGAFAHQDFPFERLVEELAPQRDLSRTPLFQAMFVLQNTEPIVWSLPGLDVSVVELENRASPFDVTLQVTEDGDSFRCELEYNSDVFDRGTIERMAAHFERLLRSVVADPSARVSTLEMLSDEERHQLAAEWNDTAVPYEDGVTVHQLVERQVAATPDAVAVTFGAESLTYAELNTRSNQLAHFLRERGVGPETIVGLFADRGLDAIVSILAVLKAGGAYFAMDTGLPAERLAFMIGDTAAPIVLTQTLLADHLPGTDAELIRVDGQWGEISTRPGTNPAPLATADNLAYVVYTSGSTGLPKGIMIEHRSIAALRDANWYGTMAPDDVVAQSSSLAWDMSSFECWGALTVGARLVIMSHATKLNPLRLRTEIEAHGVTVMGMTSPLFNQHLAEFPELAAGLKTVEYGGEAVERSIADRLAASPWAPANISHAYGPCEHWGVATNHRVTTESPAHTLYQSIGRPCANTEVFVLDRAGGLVPVGVVGELWIGGVGLARGYLNRAELTAERFVVQEVGGVARRLYRTGDLVRWTADGYLDYLGRTDDQVKVRGFRIELGEIESTLVDCPGVGAAVVTVREDVPGDKRLIAYVVPGDEPLPGISALRAFLHQRLPEYMVPSAFVELASLPLTTTGKVDRRALPAPAGERPELDAEYAAPRTEIEAVLVRIWAEVLGVDRIGIHDDFFDLGGHSLLATRVTSRAARELGTAILVRHLFDAPTVAAFAEKVRAGAEENSPVPRRAGDGPAPLSFAQQRLWFLDQFEPGSAEYLLATAVRLRGPLDRPALRRALKALAERHEVLRTRLVADTDGVATQVVDPVADVPLESLDLTGTDIGEVAALLERIAAEPMDLGRGPLFRAVLVRLGVDDAVLLLCVHHVVADGWSLGVLSRELGVLYEGAVLPVLPVTYGDYAVWERGRLRGEVFDRGLDFWRGELAGVETLDLPLDRVRPAVRSGAGGVVGFVVSGDVVPGFRGLVRRVGVTPFMGLLSVFQVLLGRYSGQVDVAVGTPVANRGRVEVEGLVGFFVNTLVLRGDLSSDPSVGELFARVRDRVVGAFAHQDFPFERLVEELAPQRDLSRTPLFQAMFVFQNTEPVVWSLPGLDVSVVELSEHISPFDVSLQVTEDGDCFRCELEYNSDVFDRGTIERMAAHFERLLRSVVADPSARVSTLEMLSDTERHQLAVEWNDTAAELDDRAMVHHLVEERVLRSPGAVAVTFGAESLTYAELNTRSNQLAHFLRERGVGPEVLVAVCVDRGLDMIVSLLAVLKAGGAYVPMDAAYPTERLAFLLADTATPLVITQSHLRDLLPATDAALVCVDELRAEIAGRPDTDPAPSATVDDLAYVIYTSGSTGVPKGVMIEHRAFAGRMVDLCRQFGLTADDRVLQFASVCFDVSVEEIFPALMTGSTLVLRGDGWEPAELVDLIRNERITAVEMSPSAWAETLPYLDEGPGFGPQLRLLNLGGEQVNPSMLDRWFERSDLPLLNSYGPTEATVTCTVATITAPVRQVPIGRPCANTEVFVLDRAGGLVPVGVVGELWIGGVGLARGYLNRAELTAEKFVVQEVGEVARRLYRTGDLVRWSAEGNLEFLGRTDGQVKVRGFRIELGEIESALVGCPGVGAAVVTVREDVPGDKRLIAYVVPDGSESVGVGTLRACLKRLLPEHMVPGGYVVLDTLPLNTSGKVDRRALPAPAAGRPELDAEYAVPRTAAESALAEVWADVLGIEKVGIHDNFFDLGGHSILSIQVVHRARRHGLHLSPRMIFQAPTIAGILGGDGPAGPRDDRAGVLVELGGPPTARTLYCLHENTGAVQGYRDVAAALAETGLRVVGVEASFAGADNSWREDLTAMAAAYWELIRAETPTGPYLIAGWSFGSALAFAVARQIEESGQSVELLIALDGSLPTALSRPVYARDESDVSALLARVRTTTTDRWPALAGSPEFAGAVRRAELPASLLTLGRDEMAEQLEIRRVHDRAYARYAPSPLDAPVLVLQARDSDWPFSLGEVWTGYAGTVDLQMVDGDHYTLLTGANAVAAADRINAAITSEVAR</sequence>
<dbReference type="Gene3D" id="3.30.300.30">
    <property type="match status" value="2"/>
</dbReference>
<dbReference type="SUPFAM" id="SSF47336">
    <property type="entry name" value="ACP-like"/>
    <property type="match status" value="2"/>
</dbReference>
<dbReference type="NCBIfam" id="TIGR01733">
    <property type="entry name" value="AA-adenyl-dom"/>
    <property type="match status" value="2"/>
</dbReference>
<proteinExistence type="inferred from homology"/>
<dbReference type="SUPFAM" id="SSF53474">
    <property type="entry name" value="alpha/beta-Hydrolases"/>
    <property type="match status" value="1"/>
</dbReference>
<dbReference type="GO" id="GO:0031177">
    <property type="term" value="F:phosphopantetheine binding"/>
    <property type="evidence" value="ECO:0007669"/>
    <property type="project" value="InterPro"/>
</dbReference>
<feature type="region of interest" description="Disordered" evidence="5">
    <location>
        <begin position="1"/>
        <end position="38"/>
    </location>
</feature>
<dbReference type="InterPro" id="IPR020845">
    <property type="entry name" value="AMP-binding_CS"/>
</dbReference>
<dbReference type="InterPro" id="IPR036736">
    <property type="entry name" value="ACP-like_sf"/>
</dbReference>
<dbReference type="STRING" id="113562.SAMN04489716_5906"/>
<dbReference type="InterPro" id="IPR000873">
    <property type="entry name" value="AMP-dep_synth/lig_dom"/>
</dbReference>
<dbReference type="SUPFAM" id="SSF56801">
    <property type="entry name" value="Acetyl-CoA synthetase-like"/>
    <property type="match status" value="2"/>
</dbReference>
<dbReference type="Gene3D" id="3.30.559.10">
    <property type="entry name" value="Chloramphenicol acetyltransferase-like domain"/>
    <property type="match status" value="2"/>
</dbReference>
<dbReference type="SUPFAM" id="SSF52777">
    <property type="entry name" value="CoA-dependent acyltransferases"/>
    <property type="match status" value="4"/>
</dbReference>
<dbReference type="Pfam" id="PF00550">
    <property type="entry name" value="PP-binding"/>
    <property type="match status" value="2"/>
</dbReference>
<dbReference type="GO" id="GO:0005829">
    <property type="term" value="C:cytosol"/>
    <property type="evidence" value="ECO:0007669"/>
    <property type="project" value="TreeGrafter"/>
</dbReference>
<dbReference type="PANTHER" id="PTHR45527">
    <property type="entry name" value="NONRIBOSOMAL PEPTIDE SYNTHETASE"/>
    <property type="match status" value="1"/>
</dbReference>
<dbReference type="RefSeq" id="WP_172890645.1">
    <property type="nucleotide sequence ID" value="NZ_LT629758.1"/>
</dbReference>
<dbReference type="Gene3D" id="3.30.559.30">
    <property type="entry name" value="Nonribosomal peptide synthetase, condensation domain"/>
    <property type="match status" value="2"/>
</dbReference>
<dbReference type="InterPro" id="IPR006162">
    <property type="entry name" value="Ppantetheine_attach_site"/>
</dbReference>
<dbReference type="PROSITE" id="PS50075">
    <property type="entry name" value="CARRIER"/>
    <property type="match status" value="2"/>
</dbReference>
<dbReference type="Gene3D" id="3.40.50.1820">
    <property type="entry name" value="alpha/beta hydrolase"/>
    <property type="match status" value="1"/>
</dbReference>
<evidence type="ECO:0000259" key="6">
    <source>
        <dbReference type="PROSITE" id="PS50075"/>
    </source>
</evidence>
<dbReference type="InterPro" id="IPR023213">
    <property type="entry name" value="CAT-like_dom_sf"/>
</dbReference>
<dbReference type="Pfam" id="PF00668">
    <property type="entry name" value="Condensation"/>
    <property type="match status" value="2"/>
</dbReference>
<keyword evidence="3" id="KW-0596">Phosphopantetheine</keyword>
<comment type="cofactor">
    <cofactor evidence="1">
        <name>pantetheine 4'-phosphate</name>
        <dbReference type="ChEBI" id="CHEBI:47942"/>
    </cofactor>
</comment>
<dbReference type="PANTHER" id="PTHR45527:SF1">
    <property type="entry name" value="FATTY ACID SYNTHASE"/>
    <property type="match status" value="1"/>
</dbReference>
<dbReference type="Gene3D" id="1.10.1200.10">
    <property type="entry name" value="ACP-like"/>
    <property type="match status" value="2"/>
</dbReference>
<dbReference type="NCBIfam" id="NF003417">
    <property type="entry name" value="PRK04813.1"/>
    <property type="match status" value="2"/>
</dbReference>
<dbReference type="PROSITE" id="PS00455">
    <property type="entry name" value="AMP_BINDING"/>
    <property type="match status" value="2"/>
</dbReference>
<evidence type="ECO:0000256" key="2">
    <source>
        <dbReference type="ARBA" id="ARBA00006432"/>
    </source>
</evidence>
<dbReference type="InterPro" id="IPR045851">
    <property type="entry name" value="AMP-bd_C_sf"/>
</dbReference>
<dbReference type="SMART" id="SM00823">
    <property type="entry name" value="PKS_PP"/>
    <property type="match status" value="2"/>
</dbReference>
<dbReference type="Pfam" id="PF00975">
    <property type="entry name" value="Thioesterase"/>
    <property type="match status" value="1"/>
</dbReference>
<dbReference type="EMBL" id="LT629758">
    <property type="protein sequence ID" value="SDT70207.1"/>
    <property type="molecule type" value="Genomic_DNA"/>
</dbReference>
<feature type="domain" description="Carrier" evidence="6">
    <location>
        <begin position="2048"/>
        <end position="2122"/>
    </location>
</feature>
<dbReference type="InterPro" id="IPR001242">
    <property type="entry name" value="Condensation_dom"/>
</dbReference>
<dbReference type="FunFam" id="3.40.50.980:FF:000001">
    <property type="entry name" value="Non-ribosomal peptide synthetase"/>
    <property type="match status" value="2"/>
</dbReference>
<dbReference type="FunFam" id="1.10.1200.10:FF:000005">
    <property type="entry name" value="Nonribosomal peptide synthetase 1"/>
    <property type="match status" value="1"/>
</dbReference>
<dbReference type="InterPro" id="IPR020806">
    <property type="entry name" value="PKS_PP-bd"/>
</dbReference>
<dbReference type="GO" id="GO:0043041">
    <property type="term" value="P:amino acid activation for nonribosomal peptide biosynthetic process"/>
    <property type="evidence" value="ECO:0007669"/>
    <property type="project" value="TreeGrafter"/>
</dbReference>
<evidence type="ECO:0000256" key="5">
    <source>
        <dbReference type="SAM" id="MobiDB-lite"/>
    </source>
</evidence>
<gene>
    <name evidence="7" type="ORF">SAMN04489716_5906</name>
</gene>
<dbReference type="GO" id="GO:0044550">
    <property type="term" value="P:secondary metabolite biosynthetic process"/>
    <property type="evidence" value="ECO:0007669"/>
    <property type="project" value="UniProtKB-ARBA"/>
</dbReference>
<dbReference type="GO" id="GO:0008610">
    <property type="term" value="P:lipid biosynthetic process"/>
    <property type="evidence" value="ECO:0007669"/>
    <property type="project" value="UniProtKB-ARBA"/>
</dbReference>
<dbReference type="Pfam" id="PF13193">
    <property type="entry name" value="AMP-binding_C"/>
    <property type="match status" value="2"/>
</dbReference>
<organism evidence="7 8">
    <name type="scientific">Actinoplanes derwentensis</name>
    <dbReference type="NCBI Taxonomy" id="113562"/>
    <lineage>
        <taxon>Bacteria</taxon>
        <taxon>Bacillati</taxon>
        <taxon>Actinomycetota</taxon>
        <taxon>Actinomycetes</taxon>
        <taxon>Micromonosporales</taxon>
        <taxon>Micromonosporaceae</taxon>
        <taxon>Actinoplanes</taxon>
    </lineage>
</organism>
<comment type="similarity">
    <text evidence="2">Belongs to the ATP-dependent AMP-binding enzyme family.</text>
</comment>
<dbReference type="CDD" id="cd19531">
    <property type="entry name" value="LCL_NRPS-like"/>
    <property type="match status" value="2"/>
</dbReference>
<dbReference type="Gene3D" id="2.30.38.10">
    <property type="entry name" value="Luciferase, Domain 3"/>
    <property type="match status" value="2"/>
</dbReference>
<dbReference type="InterPro" id="IPR009081">
    <property type="entry name" value="PP-bd_ACP"/>
</dbReference>
<dbReference type="FunFam" id="1.10.1200.10:FF:000016">
    <property type="entry name" value="Non-ribosomal peptide synthase"/>
    <property type="match status" value="1"/>
</dbReference>
<dbReference type="FunFam" id="3.40.50.12780:FF:000012">
    <property type="entry name" value="Non-ribosomal peptide synthetase"/>
    <property type="match status" value="2"/>
</dbReference>
<dbReference type="InterPro" id="IPR010071">
    <property type="entry name" value="AA_adenyl_dom"/>
</dbReference>
<accession>A0A1H2CIY4</accession>
<evidence type="ECO:0000313" key="8">
    <source>
        <dbReference type="Proteomes" id="UP000198688"/>
    </source>
</evidence>
<evidence type="ECO:0000256" key="1">
    <source>
        <dbReference type="ARBA" id="ARBA00001957"/>
    </source>
</evidence>
<dbReference type="InterPro" id="IPR001031">
    <property type="entry name" value="Thioesterase"/>
</dbReference>
<dbReference type="CDD" id="cd12117">
    <property type="entry name" value="A_NRPS_Srf_like"/>
    <property type="match status" value="1"/>
</dbReference>
<dbReference type="CDD" id="cd05930">
    <property type="entry name" value="A_NRPS"/>
    <property type="match status" value="1"/>
</dbReference>
<dbReference type="Pfam" id="PF00501">
    <property type="entry name" value="AMP-binding"/>
    <property type="match status" value="2"/>
</dbReference>
<dbReference type="Proteomes" id="UP000198688">
    <property type="component" value="Chromosome I"/>
</dbReference>
<dbReference type="Gene3D" id="3.40.50.980">
    <property type="match status" value="4"/>
</dbReference>
<keyword evidence="8" id="KW-1185">Reference proteome</keyword>
<reference evidence="7 8" key="1">
    <citation type="submission" date="2016-10" db="EMBL/GenBank/DDBJ databases">
        <authorList>
            <person name="de Groot N.N."/>
        </authorList>
    </citation>
    <scope>NUCLEOTIDE SEQUENCE [LARGE SCALE GENOMIC DNA]</scope>
    <source>
        <strain evidence="7 8">DSM 43941</strain>
    </source>
</reference>
<feature type="domain" description="Carrier" evidence="6">
    <location>
        <begin position="1003"/>
        <end position="1078"/>
    </location>
</feature>
<dbReference type="PROSITE" id="PS00012">
    <property type="entry name" value="PHOSPHOPANTETHEINE"/>
    <property type="match status" value="2"/>
</dbReference>
<keyword evidence="4" id="KW-0597">Phosphoprotein</keyword>
<name>A0A1H2CIY4_9ACTN</name>
<evidence type="ECO:0000313" key="7">
    <source>
        <dbReference type="EMBL" id="SDT70207.1"/>
    </source>
</evidence>
<dbReference type="GO" id="GO:0072330">
    <property type="term" value="P:monocarboxylic acid biosynthetic process"/>
    <property type="evidence" value="ECO:0007669"/>
    <property type="project" value="UniProtKB-ARBA"/>
</dbReference>
<dbReference type="FunFam" id="3.30.300.30:FF:000010">
    <property type="entry name" value="Enterobactin synthetase component F"/>
    <property type="match status" value="2"/>
</dbReference>
<evidence type="ECO:0000256" key="4">
    <source>
        <dbReference type="ARBA" id="ARBA00022553"/>
    </source>
</evidence>
<protein>
    <submittedName>
        <fullName evidence="7">Amino acid adenylation domain-containing protein</fullName>
    </submittedName>
</protein>
<dbReference type="InterPro" id="IPR029058">
    <property type="entry name" value="AB_hydrolase_fold"/>
</dbReference>
<dbReference type="GO" id="GO:0003824">
    <property type="term" value="F:catalytic activity"/>
    <property type="evidence" value="ECO:0007669"/>
    <property type="project" value="InterPro"/>
</dbReference>
<evidence type="ECO:0000256" key="3">
    <source>
        <dbReference type="ARBA" id="ARBA00022450"/>
    </source>
</evidence>